<protein>
    <submittedName>
        <fullName evidence="2">Uncharacterized protein</fullName>
    </submittedName>
</protein>
<accession>A0A8X7MKL5</accession>
<name>A0A8X7MKL5_9BASI</name>
<dbReference type="EMBL" id="LWDE02001696">
    <property type="protein sequence ID" value="KAE8239545.1"/>
    <property type="molecule type" value="Genomic_DNA"/>
</dbReference>
<proteinExistence type="predicted"/>
<evidence type="ECO:0000256" key="1">
    <source>
        <dbReference type="SAM" id="MobiDB-lite"/>
    </source>
</evidence>
<reference evidence="2" key="2">
    <citation type="journal article" date="2019" name="IMA Fungus">
        <title>Genome sequencing and comparison of five Tilletia species to identify candidate genes for the detection of regulated species infecting wheat.</title>
        <authorList>
            <person name="Nguyen H.D.T."/>
            <person name="Sultana T."/>
            <person name="Kesanakurti P."/>
            <person name="Hambleton S."/>
        </authorList>
    </citation>
    <scope>NUCLEOTIDE SEQUENCE</scope>
    <source>
        <strain evidence="2">DAOMC 236426</strain>
    </source>
</reference>
<keyword evidence="3" id="KW-1185">Reference proteome</keyword>
<sequence length="293" mass="32871">MDQGSTQIQPPPPAQVARPMQTATGASRWHIRFRQDIRTLQSNHAPGVKALSEKAKFGVTKVRRYVDRTFRQYRKRNGWNAYRTWAKHNPSAQGTPAAGQSLKSAYRTLTSANFQIIEKWNNEYLDARPGKATQKEFNEACRDMVDRVRHLQLRYGMSVAAMMSHPQDGITPFVALSSQSQKALGAAISGIKAEKTADDLTTMFCHAVKLQVWEQPGRQVPTSKTVVTLILPPAQQLAKDLIQHIQSVVGPALELRGESDSTKKWNAATTKGTRLRYKDFFSFPAEVKFFVQG</sequence>
<evidence type="ECO:0000313" key="2">
    <source>
        <dbReference type="EMBL" id="KAE8239545.1"/>
    </source>
</evidence>
<dbReference type="AlphaFoldDB" id="A0A8X7MKL5"/>
<organism evidence="2 3">
    <name type="scientific">Tilletia controversa</name>
    <name type="common">dwarf bunt fungus</name>
    <dbReference type="NCBI Taxonomy" id="13291"/>
    <lineage>
        <taxon>Eukaryota</taxon>
        <taxon>Fungi</taxon>
        <taxon>Dikarya</taxon>
        <taxon>Basidiomycota</taxon>
        <taxon>Ustilaginomycotina</taxon>
        <taxon>Exobasidiomycetes</taxon>
        <taxon>Tilletiales</taxon>
        <taxon>Tilletiaceae</taxon>
        <taxon>Tilletia</taxon>
    </lineage>
</organism>
<dbReference type="Proteomes" id="UP000077684">
    <property type="component" value="Unassembled WGS sequence"/>
</dbReference>
<evidence type="ECO:0000313" key="3">
    <source>
        <dbReference type="Proteomes" id="UP000077684"/>
    </source>
</evidence>
<feature type="region of interest" description="Disordered" evidence="1">
    <location>
        <begin position="1"/>
        <end position="24"/>
    </location>
</feature>
<reference evidence="2" key="1">
    <citation type="submission" date="2016-04" db="EMBL/GenBank/DDBJ databases">
        <authorList>
            <person name="Nguyen H.D."/>
            <person name="Samba Siva P."/>
            <person name="Cullis J."/>
            <person name="Levesque C.A."/>
            <person name="Hambleton S."/>
        </authorList>
    </citation>
    <scope>NUCLEOTIDE SEQUENCE</scope>
    <source>
        <strain evidence="2">DAOMC 236426</strain>
    </source>
</reference>
<comment type="caution">
    <text evidence="2">The sequence shown here is derived from an EMBL/GenBank/DDBJ whole genome shotgun (WGS) entry which is preliminary data.</text>
</comment>
<gene>
    <name evidence="2" type="ORF">A4X06_0g8212</name>
</gene>